<dbReference type="PROSITE" id="PS51352">
    <property type="entry name" value="THIOREDOXIN_2"/>
    <property type="match status" value="1"/>
</dbReference>
<evidence type="ECO:0000313" key="8">
    <source>
        <dbReference type="Proteomes" id="UP000054217"/>
    </source>
</evidence>
<reference evidence="8" key="2">
    <citation type="submission" date="2015-01" db="EMBL/GenBank/DDBJ databases">
        <title>Evolutionary Origins and Diversification of the Mycorrhizal Mutualists.</title>
        <authorList>
            <consortium name="DOE Joint Genome Institute"/>
            <consortium name="Mycorrhizal Genomics Consortium"/>
            <person name="Kohler A."/>
            <person name="Kuo A."/>
            <person name="Nagy L.G."/>
            <person name="Floudas D."/>
            <person name="Copeland A."/>
            <person name="Barry K.W."/>
            <person name="Cichocki N."/>
            <person name="Veneault-Fourrey C."/>
            <person name="LaButti K."/>
            <person name="Lindquist E.A."/>
            <person name="Lipzen A."/>
            <person name="Lundell T."/>
            <person name="Morin E."/>
            <person name="Murat C."/>
            <person name="Riley R."/>
            <person name="Ohm R."/>
            <person name="Sun H."/>
            <person name="Tunlid A."/>
            <person name="Henrissat B."/>
            <person name="Grigoriev I.V."/>
            <person name="Hibbett D.S."/>
            <person name="Martin F."/>
        </authorList>
    </citation>
    <scope>NUCLEOTIDE SEQUENCE [LARGE SCALE GENOMIC DNA]</scope>
    <source>
        <strain evidence="8">Marx 270</strain>
    </source>
</reference>
<accession>A0A0C3PFJ3</accession>
<sequence length="108" mass="12290">MVEKIESMEQFQKLINGDVPVVIDCYADWCGPCRTIAPIFAKLSDEFTQVKFYKLNIDEQQDISNKLQIRSIPAFFIFRKGNKIEELVGANPSALRVRIHRSLAGCPS</sequence>
<dbReference type="STRING" id="870435.A0A0C3PFJ3"/>
<dbReference type="InterPro" id="IPR036249">
    <property type="entry name" value="Thioredoxin-like_sf"/>
</dbReference>
<dbReference type="CDD" id="cd02947">
    <property type="entry name" value="TRX_family"/>
    <property type="match status" value="1"/>
</dbReference>
<dbReference type="Proteomes" id="UP000054217">
    <property type="component" value="Unassembled WGS sequence"/>
</dbReference>
<dbReference type="PRINTS" id="PR00421">
    <property type="entry name" value="THIOREDOXIN"/>
</dbReference>
<feature type="site" description="Deprotonates C-terminal active site Cys" evidence="4">
    <location>
        <position position="24"/>
    </location>
</feature>
<evidence type="ECO:0000256" key="1">
    <source>
        <dbReference type="ARBA" id="ARBA00020570"/>
    </source>
</evidence>
<keyword evidence="2 5" id="KW-1015">Disulfide bond</keyword>
<dbReference type="InterPro" id="IPR005746">
    <property type="entry name" value="Thioredoxin"/>
</dbReference>
<feature type="site" description="Contributes to redox potential value" evidence="4">
    <location>
        <position position="31"/>
    </location>
</feature>
<organism evidence="7 8">
    <name type="scientific">Pisolithus tinctorius Marx 270</name>
    <dbReference type="NCBI Taxonomy" id="870435"/>
    <lineage>
        <taxon>Eukaryota</taxon>
        <taxon>Fungi</taxon>
        <taxon>Dikarya</taxon>
        <taxon>Basidiomycota</taxon>
        <taxon>Agaricomycotina</taxon>
        <taxon>Agaricomycetes</taxon>
        <taxon>Agaricomycetidae</taxon>
        <taxon>Boletales</taxon>
        <taxon>Sclerodermatineae</taxon>
        <taxon>Pisolithaceae</taxon>
        <taxon>Pisolithus</taxon>
    </lineage>
</organism>
<evidence type="ECO:0000313" key="7">
    <source>
        <dbReference type="EMBL" id="KIO07066.1"/>
    </source>
</evidence>
<dbReference type="SUPFAM" id="SSF52833">
    <property type="entry name" value="Thioredoxin-like"/>
    <property type="match status" value="1"/>
</dbReference>
<dbReference type="InterPro" id="IPR017937">
    <property type="entry name" value="Thioredoxin_CS"/>
</dbReference>
<keyword evidence="8" id="KW-1185">Reference proteome</keyword>
<protein>
    <recommendedName>
        <fullName evidence="1 3">Thioredoxin</fullName>
    </recommendedName>
</protein>
<gene>
    <name evidence="7" type="ORF">M404DRAFT_24170</name>
</gene>
<name>A0A0C3PFJ3_PISTI</name>
<evidence type="ECO:0000259" key="6">
    <source>
        <dbReference type="PROSITE" id="PS51352"/>
    </source>
</evidence>
<feature type="active site" description="Nucleophile" evidence="4">
    <location>
        <position position="30"/>
    </location>
</feature>
<feature type="active site" description="Nucleophile" evidence="4">
    <location>
        <position position="33"/>
    </location>
</feature>
<dbReference type="NCBIfam" id="TIGR01068">
    <property type="entry name" value="thioredoxin"/>
    <property type="match status" value="1"/>
</dbReference>
<dbReference type="InterPro" id="IPR013766">
    <property type="entry name" value="Thioredoxin_domain"/>
</dbReference>
<dbReference type="PIRSF" id="PIRSF000077">
    <property type="entry name" value="Thioredoxin"/>
    <property type="match status" value="1"/>
</dbReference>
<reference evidence="7 8" key="1">
    <citation type="submission" date="2014-04" db="EMBL/GenBank/DDBJ databases">
        <authorList>
            <consortium name="DOE Joint Genome Institute"/>
            <person name="Kuo A."/>
            <person name="Kohler A."/>
            <person name="Costa M.D."/>
            <person name="Nagy L.G."/>
            <person name="Floudas D."/>
            <person name="Copeland A."/>
            <person name="Barry K.W."/>
            <person name="Cichocki N."/>
            <person name="Veneault-Fourrey C."/>
            <person name="LaButti K."/>
            <person name="Lindquist E.A."/>
            <person name="Lipzen A."/>
            <person name="Lundell T."/>
            <person name="Morin E."/>
            <person name="Murat C."/>
            <person name="Sun H."/>
            <person name="Tunlid A."/>
            <person name="Henrissat B."/>
            <person name="Grigoriev I.V."/>
            <person name="Hibbett D.S."/>
            <person name="Martin F."/>
            <person name="Nordberg H.P."/>
            <person name="Cantor M.N."/>
            <person name="Hua S.X."/>
        </authorList>
    </citation>
    <scope>NUCLEOTIDE SEQUENCE [LARGE SCALE GENOMIC DNA]</scope>
    <source>
        <strain evidence="7 8">Marx 270</strain>
    </source>
</reference>
<evidence type="ECO:0000256" key="2">
    <source>
        <dbReference type="ARBA" id="ARBA00023157"/>
    </source>
</evidence>
<dbReference type="OrthoDB" id="2121326at2759"/>
<dbReference type="PROSITE" id="PS00194">
    <property type="entry name" value="THIOREDOXIN_1"/>
    <property type="match status" value="1"/>
</dbReference>
<dbReference type="PANTHER" id="PTHR46115">
    <property type="entry name" value="THIOREDOXIN-LIKE PROTEIN 1"/>
    <property type="match status" value="1"/>
</dbReference>
<dbReference type="FunFam" id="3.40.30.10:FF:000245">
    <property type="entry name" value="Thioredoxin"/>
    <property type="match status" value="1"/>
</dbReference>
<feature type="disulfide bond" description="Redox-active" evidence="5">
    <location>
        <begin position="30"/>
        <end position="33"/>
    </location>
</feature>
<feature type="site" description="Contributes to redox potential value" evidence="4">
    <location>
        <position position="32"/>
    </location>
</feature>
<dbReference type="InParanoid" id="A0A0C3PFJ3"/>
<dbReference type="Pfam" id="PF00085">
    <property type="entry name" value="Thioredoxin"/>
    <property type="match status" value="1"/>
</dbReference>
<dbReference type="HOGENOM" id="CLU_090389_14_0_1"/>
<dbReference type="FunCoup" id="A0A0C3PFJ3">
    <property type="interactions" value="245"/>
</dbReference>
<keyword evidence="5" id="KW-0676">Redox-active center</keyword>
<dbReference type="GO" id="GO:0015035">
    <property type="term" value="F:protein-disulfide reductase activity"/>
    <property type="evidence" value="ECO:0007669"/>
    <property type="project" value="InterPro"/>
</dbReference>
<evidence type="ECO:0000256" key="4">
    <source>
        <dbReference type="PIRSR" id="PIRSR000077-1"/>
    </source>
</evidence>
<dbReference type="EMBL" id="KN831961">
    <property type="protein sequence ID" value="KIO07066.1"/>
    <property type="molecule type" value="Genomic_DNA"/>
</dbReference>
<evidence type="ECO:0000256" key="5">
    <source>
        <dbReference type="PIRSR" id="PIRSR000077-4"/>
    </source>
</evidence>
<proteinExistence type="inferred from homology"/>
<dbReference type="Gene3D" id="3.40.30.10">
    <property type="entry name" value="Glutaredoxin"/>
    <property type="match status" value="1"/>
</dbReference>
<evidence type="ECO:0000256" key="3">
    <source>
        <dbReference type="PIRNR" id="PIRNR000077"/>
    </source>
</evidence>
<feature type="domain" description="Thioredoxin" evidence="6">
    <location>
        <begin position="1"/>
        <end position="104"/>
    </location>
</feature>
<comment type="similarity">
    <text evidence="3">Belongs to the thioredoxin family.</text>
</comment>
<dbReference type="AlphaFoldDB" id="A0A0C3PFJ3"/>